<proteinExistence type="predicted"/>
<evidence type="ECO:0000259" key="2">
    <source>
        <dbReference type="PROSITE" id="PS50828"/>
    </source>
</evidence>
<name>A0ABU8XTH1_9PROT</name>
<dbReference type="Pfam" id="PF01713">
    <property type="entry name" value="Smr"/>
    <property type="match status" value="1"/>
</dbReference>
<keyword evidence="4" id="KW-1185">Reference proteome</keyword>
<evidence type="ECO:0000313" key="3">
    <source>
        <dbReference type="EMBL" id="MEK0084502.1"/>
    </source>
</evidence>
<sequence length="185" mass="20424">MNRRARQITPEELALWHHVVRDATPLRADAATAVAPPPAPAEPTPPPATAAPPKPTPPAPPPSPPRPRFYSRRLDPAGPVDLDRRSWMKLRRGLYPIDARIDLHGLTQAEAYERLVAFLAACQARGNRCVLVITGRGVRHGGTLRSMTPRWLDEPPNRPRVLAFAQAQLHHGGEGALYVLLRRRG</sequence>
<gene>
    <name evidence="3" type="ORF">U1T56_15200</name>
</gene>
<feature type="compositionally biased region" description="Pro residues" evidence="1">
    <location>
        <begin position="35"/>
        <end position="67"/>
    </location>
</feature>
<feature type="region of interest" description="Disordered" evidence="1">
    <location>
        <begin position="27"/>
        <end position="77"/>
    </location>
</feature>
<accession>A0ABU8XTH1</accession>
<comment type="caution">
    <text evidence="3">The sequence shown here is derived from an EMBL/GenBank/DDBJ whole genome shotgun (WGS) entry which is preliminary data.</text>
</comment>
<dbReference type="PANTHER" id="PTHR35562">
    <property type="entry name" value="DNA ENDONUCLEASE SMRA-RELATED"/>
    <property type="match status" value="1"/>
</dbReference>
<feature type="domain" description="Smr" evidence="2">
    <location>
        <begin position="101"/>
        <end position="182"/>
    </location>
</feature>
<dbReference type="Gene3D" id="3.30.1370.110">
    <property type="match status" value="1"/>
</dbReference>
<evidence type="ECO:0000256" key="1">
    <source>
        <dbReference type="SAM" id="MobiDB-lite"/>
    </source>
</evidence>
<dbReference type="RefSeq" id="WP_418160354.1">
    <property type="nucleotide sequence ID" value="NZ_JBBLZC010000015.1"/>
</dbReference>
<dbReference type="Proteomes" id="UP001375743">
    <property type="component" value="Unassembled WGS sequence"/>
</dbReference>
<organism evidence="3 4">
    <name type="scientific">Benzoatithermus flavus</name>
    <dbReference type="NCBI Taxonomy" id="3108223"/>
    <lineage>
        <taxon>Bacteria</taxon>
        <taxon>Pseudomonadati</taxon>
        <taxon>Pseudomonadota</taxon>
        <taxon>Alphaproteobacteria</taxon>
        <taxon>Geminicoccales</taxon>
        <taxon>Geminicoccaceae</taxon>
        <taxon>Benzoatithermus</taxon>
    </lineage>
</organism>
<dbReference type="SMART" id="SM00463">
    <property type="entry name" value="SMR"/>
    <property type="match status" value="1"/>
</dbReference>
<evidence type="ECO:0000313" key="4">
    <source>
        <dbReference type="Proteomes" id="UP001375743"/>
    </source>
</evidence>
<dbReference type="SUPFAM" id="SSF160443">
    <property type="entry name" value="SMR domain-like"/>
    <property type="match status" value="1"/>
</dbReference>
<reference evidence="3 4" key="1">
    <citation type="submission" date="2024-01" db="EMBL/GenBank/DDBJ databases">
        <title>Multi-omics insights into the function and evolution of sodium benzoate biodegradation pathways in Benzoatithermus flavus gen. nov., sp. nov. from hot spring.</title>
        <authorList>
            <person name="Hu C.-J."/>
            <person name="Li W.-J."/>
        </authorList>
    </citation>
    <scope>NUCLEOTIDE SEQUENCE [LARGE SCALE GENOMIC DNA]</scope>
    <source>
        <strain evidence="3 4">SYSU G07066</strain>
    </source>
</reference>
<dbReference type="InterPro" id="IPR002625">
    <property type="entry name" value="Smr_dom"/>
</dbReference>
<dbReference type="PANTHER" id="PTHR35562:SF2">
    <property type="entry name" value="DNA ENDONUCLEASE SMRA-RELATED"/>
    <property type="match status" value="1"/>
</dbReference>
<dbReference type="InterPro" id="IPR036063">
    <property type="entry name" value="Smr_dom_sf"/>
</dbReference>
<dbReference type="EMBL" id="JBBLZC010000015">
    <property type="protein sequence ID" value="MEK0084502.1"/>
    <property type="molecule type" value="Genomic_DNA"/>
</dbReference>
<dbReference type="PROSITE" id="PS50828">
    <property type="entry name" value="SMR"/>
    <property type="match status" value="1"/>
</dbReference>
<protein>
    <submittedName>
        <fullName evidence="3">Smr/MutS family protein</fullName>
    </submittedName>
</protein>